<dbReference type="PATRIC" id="fig|1227493.4.peg.473"/>
<dbReference type="STRING" id="1227493.C483_02526"/>
<dbReference type="InterPro" id="IPR000243">
    <property type="entry name" value="Pept_T1A_subB"/>
</dbReference>
<evidence type="ECO:0000256" key="6">
    <source>
        <dbReference type="ARBA" id="ARBA00022801"/>
    </source>
</evidence>
<dbReference type="AlphaFoldDB" id="M0ACX6"/>
<sequence length="238" mass="25201">MDSSEYIETGTTTVGLAGADGVVLAADRRASLGGRFVTNRTARKVVPVDDHTALTFAGSVGEAQSFVRQLRAERSRYEHATDRSPSVETTATVAGDLLRSGPYQHLELVLGGTFPEPAVYQVGPGGGVMDTPYAASGSGMQLAYGRLEDAYEPDHSVDTLRALATTAIRNATERDTASGDGMTIATLTLDGDEHEHKYEYEREFEQFEQFESIDAAVTATANGTGDESGTDAEPGVAS</sequence>
<evidence type="ECO:0000256" key="3">
    <source>
        <dbReference type="ARBA" id="ARBA00022490"/>
    </source>
</evidence>
<dbReference type="SUPFAM" id="SSF56235">
    <property type="entry name" value="N-terminal nucleophile aminohydrolases (Ntn hydrolases)"/>
    <property type="match status" value="1"/>
</dbReference>
<evidence type="ECO:0000256" key="2">
    <source>
        <dbReference type="ARBA" id="ARBA00012039"/>
    </source>
</evidence>
<evidence type="ECO:0000256" key="9">
    <source>
        <dbReference type="SAM" id="MobiDB-lite"/>
    </source>
</evidence>
<dbReference type="InterPro" id="IPR001353">
    <property type="entry name" value="Proteasome_sua/b"/>
</dbReference>
<feature type="region of interest" description="Disordered" evidence="9">
    <location>
        <begin position="217"/>
        <end position="238"/>
    </location>
</feature>
<dbReference type="GO" id="GO:0004298">
    <property type="term" value="F:threonine-type endopeptidase activity"/>
    <property type="evidence" value="ECO:0007669"/>
    <property type="project" value="UniProtKB-KW"/>
</dbReference>
<evidence type="ECO:0000256" key="4">
    <source>
        <dbReference type="ARBA" id="ARBA00022670"/>
    </source>
</evidence>
<dbReference type="EMBL" id="AOIM01000009">
    <property type="protein sequence ID" value="ELY95203.1"/>
    <property type="molecule type" value="Genomic_DNA"/>
</dbReference>
<dbReference type="PANTHER" id="PTHR32194:SF0">
    <property type="entry name" value="ATP-DEPENDENT PROTEASE SUBUNIT HSLV"/>
    <property type="match status" value="1"/>
</dbReference>
<keyword evidence="6" id="KW-0378">Hydrolase</keyword>
<dbReference type="GO" id="GO:0051603">
    <property type="term" value="P:proteolysis involved in protein catabolic process"/>
    <property type="evidence" value="ECO:0007669"/>
    <property type="project" value="InterPro"/>
</dbReference>
<organism evidence="10 11">
    <name type="scientific">Natrialba hulunbeirensis JCM 10989</name>
    <dbReference type="NCBI Taxonomy" id="1227493"/>
    <lineage>
        <taxon>Archaea</taxon>
        <taxon>Methanobacteriati</taxon>
        <taxon>Methanobacteriota</taxon>
        <taxon>Stenosarchaea group</taxon>
        <taxon>Halobacteria</taxon>
        <taxon>Halobacteriales</taxon>
        <taxon>Natrialbaceae</taxon>
        <taxon>Natrialba</taxon>
    </lineage>
</organism>
<evidence type="ECO:0000256" key="8">
    <source>
        <dbReference type="PIRSR" id="PIRSR600243-1"/>
    </source>
</evidence>
<keyword evidence="7 10" id="KW-0647">Proteasome</keyword>
<keyword evidence="4" id="KW-0645">Protease</keyword>
<dbReference type="InterPro" id="IPR029055">
    <property type="entry name" value="Ntn_hydrolases_N"/>
</dbReference>
<dbReference type="GO" id="GO:0019774">
    <property type="term" value="C:proteasome core complex, beta-subunit complex"/>
    <property type="evidence" value="ECO:0007669"/>
    <property type="project" value="UniProtKB-ARBA"/>
</dbReference>
<evidence type="ECO:0000313" key="11">
    <source>
        <dbReference type="Proteomes" id="UP000011519"/>
    </source>
</evidence>
<dbReference type="Gene3D" id="3.60.20.10">
    <property type="entry name" value="Glutamine Phosphoribosylpyrophosphate, subunit 1, domain 1"/>
    <property type="match status" value="1"/>
</dbReference>
<proteinExistence type="predicted"/>
<gene>
    <name evidence="10" type="ORF">C483_02526</name>
</gene>
<protein>
    <recommendedName>
        <fullName evidence="2">proteasome endopeptidase complex</fullName>
        <ecNumber evidence="2">3.4.25.1</ecNumber>
    </recommendedName>
</protein>
<comment type="caution">
    <text evidence="10">The sequence shown here is derived from an EMBL/GenBank/DDBJ whole genome shotgun (WGS) entry which is preliminary data.</text>
</comment>
<dbReference type="InterPro" id="IPR023333">
    <property type="entry name" value="Proteasome_suB-type"/>
</dbReference>
<keyword evidence="11" id="KW-1185">Reference proteome</keyword>
<comment type="catalytic activity">
    <reaction evidence="1">
        <text>Cleavage of peptide bonds with very broad specificity.</text>
        <dbReference type="EC" id="3.4.25.1"/>
    </reaction>
</comment>
<evidence type="ECO:0000256" key="1">
    <source>
        <dbReference type="ARBA" id="ARBA00001198"/>
    </source>
</evidence>
<evidence type="ECO:0000256" key="5">
    <source>
        <dbReference type="ARBA" id="ARBA00022698"/>
    </source>
</evidence>
<feature type="active site" description="Nucleophile" evidence="8">
    <location>
        <position position="11"/>
    </location>
</feature>
<dbReference type="Proteomes" id="UP000011519">
    <property type="component" value="Unassembled WGS sequence"/>
</dbReference>
<keyword evidence="3" id="KW-0963">Cytoplasm</keyword>
<evidence type="ECO:0000256" key="7">
    <source>
        <dbReference type="ARBA" id="ARBA00022942"/>
    </source>
</evidence>
<dbReference type="Pfam" id="PF00227">
    <property type="entry name" value="Proteasome"/>
    <property type="match status" value="1"/>
</dbReference>
<accession>M0ACX6</accession>
<name>M0ACX6_9EURY</name>
<dbReference type="PANTHER" id="PTHR32194">
    <property type="entry name" value="METALLOPROTEASE TLDD"/>
    <property type="match status" value="1"/>
</dbReference>
<dbReference type="EC" id="3.4.25.1" evidence="2"/>
<dbReference type="PRINTS" id="PR00141">
    <property type="entry name" value="PROTEASOME"/>
</dbReference>
<reference evidence="10 11" key="1">
    <citation type="journal article" date="2014" name="PLoS Genet.">
        <title>Phylogenetically driven sequencing of extremely halophilic archaea reveals strategies for static and dynamic osmo-response.</title>
        <authorList>
            <person name="Becker E.A."/>
            <person name="Seitzer P.M."/>
            <person name="Tritt A."/>
            <person name="Larsen D."/>
            <person name="Krusor M."/>
            <person name="Yao A.I."/>
            <person name="Wu D."/>
            <person name="Madern D."/>
            <person name="Eisen J.A."/>
            <person name="Darling A.E."/>
            <person name="Facciotti M.T."/>
        </authorList>
    </citation>
    <scope>NUCLEOTIDE SEQUENCE [LARGE SCALE GENOMIC DNA]</scope>
    <source>
        <strain evidence="10 11">JCM 10989</strain>
    </source>
</reference>
<dbReference type="PROSITE" id="PS51476">
    <property type="entry name" value="PROTEASOME_BETA_2"/>
    <property type="match status" value="1"/>
</dbReference>
<keyword evidence="5" id="KW-0888">Threonine protease</keyword>
<dbReference type="GO" id="GO:0005737">
    <property type="term" value="C:cytoplasm"/>
    <property type="evidence" value="ECO:0007669"/>
    <property type="project" value="TreeGrafter"/>
</dbReference>
<evidence type="ECO:0000313" key="10">
    <source>
        <dbReference type="EMBL" id="ELY95203.1"/>
    </source>
</evidence>